<feature type="region of interest" description="Disordered" evidence="1">
    <location>
        <begin position="1"/>
        <end position="28"/>
    </location>
</feature>
<evidence type="ECO:0000256" key="1">
    <source>
        <dbReference type="SAM" id="MobiDB-lite"/>
    </source>
</evidence>
<dbReference type="AlphaFoldDB" id="A0A8S0P6V0"/>
<sequence>MDLSSLTSKHHTINQPSPPTATVAGDIPSIGQPFTGLTPLYKPHNQAAALGGNPSTAALAGDTEAEVGEEAGKQGAIVRSRMSYYYHFALGAKVRHCCKWQCRGYSLQMRCLTQARCTVGVGIDGASGWLEHNALADFMGHDGLKLYICGSGAIGSEVDVLTVAAAVCVGGATTVVLWCSRQSSGEGGHN</sequence>
<evidence type="ECO:0000313" key="3">
    <source>
        <dbReference type="Proteomes" id="UP000594638"/>
    </source>
</evidence>
<evidence type="ECO:0000313" key="2">
    <source>
        <dbReference type="EMBL" id="CAA2933831.1"/>
    </source>
</evidence>
<comment type="caution">
    <text evidence="2">The sequence shown here is derived from an EMBL/GenBank/DDBJ whole genome shotgun (WGS) entry which is preliminary data.</text>
</comment>
<organism evidence="2 3">
    <name type="scientific">Olea europaea subsp. europaea</name>
    <dbReference type="NCBI Taxonomy" id="158383"/>
    <lineage>
        <taxon>Eukaryota</taxon>
        <taxon>Viridiplantae</taxon>
        <taxon>Streptophyta</taxon>
        <taxon>Embryophyta</taxon>
        <taxon>Tracheophyta</taxon>
        <taxon>Spermatophyta</taxon>
        <taxon>Magnoliopsida</taxon>
        <taxon>eudicotyledons</taxon>
        <taxon>Gunneridae</taxon>
        <taxon>Pentapetalae</taxon>
        <taxon>asterids</taxon>
        <taxon>lamiids</taxon>
        <taxon>Lamiales</taxon>
        <taxon>Oleaceae</taxon>
        <taxon>Oleeae</taxon>
        <taxon>Olea</taxon>
    </lineage>
</organism>
<accession>A0A8S0P6V0</accession>
<dbReference type="Proteomes" id="UP000594638">
    <property type="component" value="Unassembled WGS sequence"/>
</dbReference>
<gene>
    <name evidence="2" type="ORF">OLEA9_A016741</name>
</gene>
<dbReference type="Gramene" id="OE9A016741T1">
    <property type="protein sequence ID" value="OE9A016741C1"/>
    <property type="gene ID" value="OE9A016741"/>
</dbReference>
<name>A0A8S0P6V0_OLEEU</name>
<reference evidence="2 3" key="1">
    <citation type="submission" date="2019-12" db="EMBL/GenBank/DDBJ databases">
        <authorList>
            <person name="Alioto T."/>
            <person name="Alioto T."/>
            <person name="Gomez Garrido J."/>
        </authorList>
    </citation>
    <scope>NUCLEOTIDE SEQUENCE [LARGE SCALE GENOMIC DNA]</scope>
</reference>
<proteinExistence type="predicted"/>
<dbReference type="EMBL" id="CACTIH010000007">
    <property type="protein sequence ID" value="CAA2933831.1"/>
    <property type="molecule type" value="Genomic_DNA"/>
</dbReference>
<protein>
    <submittedName>
        <fullName evidence="2">Uncharacterized protein</fullName>
    </submittedName>
</protein>
<keyword evidence="3" id="KW-1185">Reference proteome</keyword>